<organism evidence="2 3">
    <name type="scientific">Lachnellula cervina</name>
    <dbReference type="NCBI Taxonomy" id="1316786"/>
    <lineage>
        <taxon>Eukaryota</taxon>
        <taxon>Fungi</taxon>
        <taxon>Dikarya</taxon>
        <taxon>Ascomycota</taxon>
        <taxon>Pezizomycotina</taxon>
        <taxon>Leotiomycetes</taxon>
        <taxon>Helotiales</taxon>
        <taxon>Lachnaceae</taxon>
        <taxon>Lachnellula</taxon>
    </lineage>
</organism>
<dbReference type="AlphaFoldDB" id="A0A7D8UMH2"/>
<evidence type="ECO:0000313" key="3">
    <source>
        <dbReference type="Proteomes" id="UP000481288"/>
    </source>
</evidence>
<dbReference type="Proteomes" id="UP000481288">
    <property type="component" value="Unassembled WGS sequence"/>
</dbReference>
<dbReference type="GO" id="GO:0008168">
    <property type="term" value="F:methyltransferase activity"/>
    <property type="evidence" value="ECO:0007669"/>
    <property type="project" value="UniProtKB-KW"/>
</dbReference>
<sequence length="219" mass="23997">MAAVNASPLMSHKHLASNFPWETLSNGIVVDLGGSRGELCAALALAAPSLHFIIQELPRTVQSVDRATLPLTLLHESSSGAQLFHSAARRCSRVYLSADLPQLGRRNRGQDPTQSNPGATTRGTEPGKSPLMQERQIRQVRECACGKKPTTLLSDEYRAMDMLMLSICNARERDEEDWRQVFTEADSRFKVPRVFTPKGAALGIVDVVWEGLTTGNKNG</sequence>
<keyword evidence="2" id="KW-0808">Transferase</keyword>
<keyword evidence="3" id="KW-1185">Reference proteome</keyword>
<evidence type="ECO:0000256" key="1">
    <source>
        <dbReference type="SAM" id="MobiDB-lite"/>
    </source>
</evidence>
<evidence type="ECO:0000313" key="2">
    <source>
        <dbReference type="EMBL" id="TVY52432.1"/>
    </source>
</evidence>
<name>A0A7D8UMH2_9HELO</name>
<comment type="caution">
    <text evidence="2">The sequence shown here is derived from an EMBL/GenBank/DDBJ whole genome shotgun (WGS) entry which is preliminary data.</text>
</comment>
<dbReference type="GO" id="GO:0032259">
    <property type="term" value="P:methylation"/>
    <property type="evidence" value="ECO:0007669"/>
    <property type="project" value="UniProtKB-KW"/>
</dbReference>
<keyword evidence="2" id="KW-0489">Methyltransferase</keyword>
<feature type="compositionally biased region" description="Polar residues" evidence="1">
    <location>
        <begin position="110"/>
        <end position="123"/>
    </location>
</feature>
<feature type="region of interest" description="Disordered" evidence="1">
    <location>
        <begin position="102"/>
        <end position="132"/>
    </location>
</feature>
<accession>A0A7D8UMH2</accession>
<dbReference type="InterPro" id="IPR029063">
    <property type="entry name" value="SAM-dependent_MTases_sf"/>
</dbReference>
<dbReference type="Gene3D" id="3.40.50.150">
    <property type="entry name" value="Vaccinia Virus protein VP39"/>
    <property type="match status" value="2"/>
</dbReference>
<protein>
    <submittedName>
        <fullName evidence="2">O-methyltransferase bik3</fullName>
    </submittedName>
</protein>
<proteinExistence type="predicted"/>
<dbReference type="EMBL" id="QGMG01000612">
    <property type="protein sequence ID" value="TVY52432.1"/>
    <property type="molecule type" value="Genomic_DNA"/>
</dbReference>
<gene>
    <name evidence="2" type="primary">bik3</name>
    <name evidence="2" type="ORF">LCER1_G008075</name>
</gene>
<reference evidence="2 3" key="1">
    <citation type="submission" date="2018-05" db="EMBL/GenBank/DDBJ databases">
        <title>Whole genome sequencing for identification of molecular markers to develop diagnostic detection tools for the regulated plant pathogen Lachnellula willkommii.</title>
        <authorList>
            <person name="Giroux E."/>
            <person name="Bilodeau G."/>
        </authorList>
    </citation>
    <scope>NUCLEOTIDE SEQUENCE [LARGE SCALE GENOMIC DNA]</scope>
    <source>
        <strain evidence="2 3">CBS 625.97</strain>
    </source>
</reference>
<dbReference type="PANTHER" id="PTHR43712:SF5">
    <property type="entry name" value="O-METHYLTRANSFERASE ASQN-RELATED"/>
    <property type="match status" value="1"/>
</dbReference>
<dbReference type="OrthoDB" id="1606438at2759"/>
<dbReference type="PANTHER" id="PTHR43712">
    <property type="entry name" value="PUTATIVE (AFU_ORTHOLOGUE AFUA_4G14580)-RELATED"/>
    <property type="match status" value="1"/>
</dbReference>